<evidence type="ECO:0000313" key="2">
    <source>
        <dbReference type="Proteomes" id="UP000295773"/>
    </source>
</evidence>
<dbReference type="PANTHER" id="PTHR33795">
    <property type="entry name" value="INSERTION ELEMENT IS150 PROTEIN INSJ"/>
    <property type="match status" value="1"/>
</dbReference>
<dbReference type="AlphaFoldDB" id="A0A4R3TAA5"/>
<dbReference type="InterPro" id="IPR009057">
    <property type="entry name" value="Homeodomain-like_sf"/>
</dbReference>
<dbReference type="PANTHER" id="PTHR33795:SF1">
    <property type="entry name" value="INSERTION ELEMENT IS150 PROTEIN INSJ"/>
    <property type="match status" value="1"/>
</dbReference>
<dbReference type="EMBL" id="SMBP01000013">
    <property type="protein sequence ID" value="TCU58410.1"/>
    <property type="molecule type" value="Genomic_DNA"/>
</dbReference>
<keyword evidence="2" id="KW-1185">Reference proteome</keyword>
<gene>
    <name evidence="1" type="ORF">EDD61_11334</name>
</gene>
<dbReference type="SUPFAM" id="SSF46689">
    <property type="entry name" value="Homeodomain-like"/>
    <property type="match status" value="1"/>
</dbReference>
<evidence type="ECO:0000313" key="1">
    <source>
        <dbReference type="EMBL" id="TCU58410.1"/>
    </source>
</evidence>
<proteinExistence type="predicted"/>
<comment type="caution">
    <text evidence="1">The sequence shown here is derived from an EMBL/GenBank/DDBJ whole genome shotgun (WGS) entry which is preliminary data.</text>
</comment>
<reference evidence="1 2" key="1">
    <citation type="submission" date="2019-03" db="EMBL/GenBank/DDBJ databases">
        <title>Genomic Encyclopedia of Type Strains, Phase IV (KMG-IV): sequencing the most valuable type-strain genomes for metagenomic binning, comparative biology and taxonomic classification.</title>
        <authorList>
            <person name="Goeker M."/>
        </authorList>
    </citation>
    <scope>NUCLEOTIDE SEQUENCE [LARGE SCALE GENOMIC DNA]</scope>
    <source>
        <strain evidence="1 2">DSM 29481</strain>
    </source>
</reference>
<dbReference type="Proteomes" id="UP000295773">
    <property type="component" value="Unassembled WGS sequence"/>
</dbReference>
<protein>
    <submittedName>
        <fullName evidence="1">Transposase</fullName>
    </submittedName>
</protein>
<organism evidence="1 2">
    <name type="scientific">Longicatena caecimuris</name>
    <dbReference type="NCBI Taxonomy" id="1796635"/>
    <lineage>
        <taxon>Bacteria</taxon>
        <taxon>Bacillati</taxon>
        <taxon>Bacillota</taxon>
        <taxon>Erysipelotrichia</taxon>
        <taxon>Erysipelotrichales</taxon>
        <taxon>Erysipelotrichaceae</taxon>
        <taxon>Longicatena</taxon>
    </lineage>
</organism>
<dbReference type="InterPro" id="IPR052057">
    <property type="entry name" value="IS150/IS1296_orfA-like"/>
</dbReference>
<sequence length="172" mass="20560">MSKLTREQKIEIYKRRKQGENLKSLSKEYSVLKGNIYYMIKLIDEHGEDILRKDKNRHYSPLLKEEIINKVLHQHHTIMSTAIEYGLSSDGILFNWIKSYKENGYVIVERKKGRPPTMPKKNIVNKDYKDMTPEEKIKYLEDKNLYLEAENEYLKKLRAVIQARKNQQSKKK</sequence>
<name>A0A4R3TAA5_9FIRM</name>
<accession>A0A4R3TAA5</accession>